<protein>
    <submittedName>
        <fullName evidence="1">Uncharacterized protein</fullName>
    </submittedName>
</protein>
<evidence type="ECO:0000313" key="2">
    <source>
        <dbReference type="Proteomes" id="UP000593576"/>
    </source>
</evidence>
<sequence length="63" mass="7433">MENGFLDKVKDNATVRISAETTQRKKGDSLTKGHVSELWDFTRISVIQNDLREMKEIWDKYLF</sequence>
<name>A0A7J9MRF9_GOSSC</name>
<accession>A0A7J9MRF9</accession>
<keyword evidence="2" id="KW-1185">Reference proteome</keyword>
<gene>
    <name evidence="1" type="ORF">Goshw_006123</name>
</gene>
<dbReference type="EMBL" id="JABFAF010000013">
    <property type="protein sequence ID" value="MBA0873713.1"/>
    <property type="molecule type" value="Genomic_DNA"/>
</dbReference>
<dbReference type="Proteomes" id="UP000593576">
    <property type="component" value="Unassembled WGS sequence"/>
</dbReference>
<reference evidence="1 2" key="1">
    <citation type="journal article" date="2019" name="Genome Biol. Evol.">
        <title>Insights into the evolution of the New World diploid cottons (Gossypium, subgenus Houzingenia) based on genome sequencing.</title>
        <authorList>
            <person name="Grover C.E."/>
            <person name="Arick M.A. 2nd"/>
            <person name="Thrash A."/>
            <person name="Conover J.L."/>
            <person name="Sanders W.S."/>
            <person name="Peterson D.G."/>
            <person name="Frelichowski J.E."/>
            <person name="Scheffler J.A."/>
            <person name="Scheffler B.E."/>
            <person name="Wendel J.F."/>
        </authorList>
    </citation>
    <scope>NUCLEOTIDE SEQUENCE [LARGE SCALE GENOMIC DNA]</scope>
    <source>
        <strain evidence="1">1</strain>
        <tissue evidence="1">Leaf</tissue>
    </source>
</reference>
<dbReference type="AlphaFoldDB" id="A0A7J9MRF9"/>
<dbReference type="OrthoDB" id="1430424at2759"/>
<proteinExistence type="predicted"/>
<organism evidence="1 2">
    <name type="scientific">Gossypium schwendimanii</name>
    <name type="common">Cotton</name>
    <dbReference type="NCBI Taxonomy" id="34291"/>
    <lineage>
        <taxon>Eukaryota</taxon>
        <taxon>Viridiplantae</taxon>
        <taxon>Streptophyta</taxon>
        <taxon>Embryophyta</taxon>
        <taxon>Tracheophyta</taxon>
        <taxon>Spermatophyta</taxon>
        <taxon>Magnoliopsida</taxon>
        <taxon>eudicotyledons</taxon>
        <taxon>Gunneridae</taxon>
        <taxon>Pentapetalae</taxon>
        <taxon>rosids</taxon>
        <taxon>malvids</taxon>
        <taxon>Malvales</taxon>
        <taxon>Malvaceae</taxon>
        <taxon>Malvoideae</taxon>
        <taxon>Gossypium</taxon>
    </lineage>
</organism>
<evidence type="ECO:0000313" key="1">
    <source>
        <dbReference type="EMBL" id="MBA0873713.1"/>
    </source>
</evidence>
<comment type="caution">
    <text evidence="1">The sequence shown here is derived from an EMBL/GenBank/DDBJ whole genome shotgun (WGS) entry which is preliminary data.</text>
</comment>